<dbReference type="Gramene" id="KQL03476">
    <property type="protein sequence ID" value="KQL03476"/>
    <property type="gene ID" value="SETIT_005429mg"/>
</dbReference>
<dbReference type="Proteomes" id="UP000004995">
    <property type="component" value="Unassembled WGS sequence"/>
</dbReference>
<evidence type="ECO:0000313" key="2">
    <source>
        <dbReference type="EnsemblPlants" id="KQL03476"/>
    </source>
</evidence>
<reference evidence="3" key="1">
    <citation type="journal article" date="2012" name="Nat. Biotechnol.">
        <title>Reference genome sequence of the model plant Setaria.</title>
        <authorList>
            <person name="Bennetzen J.L."/>
            <person name="Schmutz J."/>
            <person name="Wang H."/>
            <person name="Percifield R."/>
            <person name="Hawkins J."/>
            <person name="Pontaroli A.C."/>
            <person name="Estep M."/>
            <person name="Feng L."/>
            <person name="Vaughn J.N."/>
            <person name="Grimwood J."/>
            <person name="Jenkins J."/>
            <person name="Barry K."/>
            <person name="Lindquist E."/>
            <person name="Hellsten U."/>
            <person name="Deshpande S."/>
            <person name="Wang X."/>
            <person name="Wu X."/>
            <person name="Mitros T."/>
            <person name="Triplett J."/>
            <person name="Yang X."/>
            <person name="Ye C.Y."/>
            <person name="Mauro-Herrera M."/>
            <person name="Wang L."/>
            <person name="Li P."/>
            <person name="Sharma M."/>
            <person name="Sharma R."/>
            <person name="Ronald P.C."/>
            <person name="Panaud O."/>
            <person name="Kellogg E.A."/>
            <person name="Brutnell T.P."/>
            <person name="Doust A.N."/>
            <person name="Tuskan G.A."/>
            <person name="Rokhsar D."/>
            <person name="Devos K.M."/>
        </authorList>
    </citation>
    <scope>NUCLEOTIDE SEQUENCE [LARGE SCALE GENOMIC DNA]</scope>
    <source>
        <strain evidence="3">cv. Yugu1</strain>
    </source>
</reference>
<protein>
    <submittedName>
        <fullName evidence="2">Uncharacterized protein</fullName>
    </submittedName>
</protein>
<dbReference type="EMBL" id="AGNK02002764">
    <property type="status" value="NOT_ANNOTATED_CDS"/>
    <property type="molecule type" value="Genomic_DNA"/>
</dbReference>
<organism evidence="2 3">
    <name type="scientific">Setaria italica</name>
    <name type="common">Foxtail millet</name>
    <name type="synonym">Panicum italicum</name>
    <dbReference type="NCBI Taxonomy" id="4555"/>
    <lineage>
        <taxon>Eukaryota</taxon>
        <taxon>Viridiplantae</taxon>
        <taxon>Streptophyta</taxon>
        <taxon>Embryophyta</taxon>
        <taxon>Tracheophyta</taxon>
        <taxon>Spermatophyta</taxon>
        <taxon>Magnoliopsida</taxon>
        <taxon>Liliopsida</taxon>
        <taxon>Poales</taxon>
        <taxon>Poaceae</taxon>
        <taxon>PACMAD clade</taxon>
        <taxon>Panicoideae</taxon>
        <taxon>Panicodae</taxon>
        <taxon>Paniceae</taxon>
        <taxon>Cenchrinae</taxon>
        <taxon>Setaria</taxon>
    </lineage>
</organism>
<dbReference type="AlphaFoldDB" id="K3XU22"/>
<feature type="coiled-coil region" evidence="1">
    <location>
        <begin position="20"/>
        <end position="47"/>
    </location>
</feature>
<dbReference type="EnsemblPlants" id="KQL03476">
    <property type="protein sequence ID" value="KQL03476"/>
    <property type="gene ID" value="SETIT_005429mg"/>
</dbReference>
<dbReference type="InParanoid" id="K3XU22"/>
<keyword evidence="1" id="KW-0175">Coiled coil</keyword>
<sequence>MVARLNLLDGEITNDDSRRTAEARRMKDELEKKYNAMRIQRRGFKMQY</sequence>
<keyword evidence="3" id="KW-1185">Reference proteome</keyword>
<accession>K3XU22</accession>
<evidence type="ECO:0000313" key="3">
    <source>
        <dbReference type="Proteomes" id="UP000004995"/>
    </source>
</evidence>
<dbReference type="HOGENOM" id="CLU_3160920_0_0_1"/>
<proteinExistence type="predicted"/>
<evidence type="ECO:0000256" key="1">
    <source>
        <dbReference type="SAM" id="Coils"/>
    </source>
</evidence>
<name>K3XU22_SETIT</name>
<reference evidence="2" key="2">
    <citation type="submission" date="2018-08" db="UniProtKB">
        <authorList>
            <consortium name="EnsemblPlants"/>
        </authorList>
    </citation>
    <scope>IDENTIFICATION</scope>
    <source>
        <strain evidence="2">Yugu1</strain>
    </source>
</reference>